<organism evidence="1 2">
    <name type="scientific">Diceros bicornis minor</name>
    <name type="common">South-central black rhinoceros</name>
    <dbReference type="NCBI Taxonomy" id="77932"/>
    <lineage>
        <taxon>Eukaryota</taxon>
        <taxon>Metazoa</taxon>
        <taxon>Chordata</taxon>
        <taxon>Craniata</taxon>
        <taxon>Vertebrata</taxon>
        <taxon>Euteleostomi</taxon>
        <taxon>Mammalia</taxon>
        <taxon>Eutheria</taxon>
        <taxon>Laurasiatheria</taxon>
        <taxon>Perissodactyla</taxon>
        <taxon>Rhinocerotidae</taxon>
        <taxon>Diceros</taxon>
    </lineage>
</organism>
<evidence type="ECO:0000313" key="1">
    <source>
        <dbReference type="EMBL" id="KAF5923013.1"/>
    </source>
</evidence>
<dbReference type="EMBL" id="JACDTQ010001374">
    <property type="protein sequence ID" value="KAF5923013.1"/>
    <property type="molecule type" value="Genomic_DNA"/>
</dbReference>
<accession>A0A7J7F4P1</accession>
<dbReference type="Proteomes" id="UP000551758">
    <property type="component" value="Unassembled WGS sequence"/>
</dbReference>
<evidence type="ECO:0000313" key="2">
    <source>
        <dbReference type="Proteomes" id="UP000551758"/>
    </source>
</evidence>
<sequence>MSEARNSPEVVVSSVQSSHAQMPQLQSSTATWALLNGEAVPFLIDSYKGGTPKKATFSGNHMENILGTMVTVSSGFRQCFLTQTVTYVDKTPKVFTADY</sequence>
<comment type="caution">
    <text evidence="1">The sequence shown here is derived from an EMBL/GenBank/DDBJ whole genome shotgun (WGS) entry which is preliminary data.</text>
</comment>
<proteinExistence type="predicted"/>
<keyword evidence="2" id="KW-1185">Reference proteome</keyword>
<reference evidence="1 2" key="1">
    <citation type="journal article" date="2020" name="Mol. Biol. Evol.">
        <title>Interspecific Gene Flow and the Evolution of Specialization in Black and White Rhinoceros.</title>
        <authorList>
            <person name="Moodley Y."/>
            <person name="Westbury M.V."/>
            <person name="Russo I.M."/>
            <person name="Gopalakrishnan S."/>
            <person name="Rakotoarivelo A."/>
            <person name="Olsen R.A."/>
            <person name="Prost S."/>
            <person name="Tunstall T."/>
            <person name="Ryder O.A."/>
            <person name="Dalen L."/>
            <person name="Bruford M.W."/>
        </authorList>
    </citation>
    <scope>NUCLEOTIDE SEQUENCE [LARGE SCALE GENOMIC DNA]</scope>
    <source>
        <strain evidence="1">SBR-YM</strain>
        <tissue evidence="1">Skin</tissue>
    </source>
</reference>
<dbReference type="AlphaFoldDB" id="A0A7J7F4P1"/>
<name>A0A7J7F4P1_DICBM</name>
<protein>
    <submittedName>
        <fullName evidence="1">Uncharacterized protein</fullName>
    </submittedName>
</protein>
<gene>
    <name evidence="1" type="ORF">HPG69_004334</name>
</gene>